<evidence type="ECO:0000313" key="3">
    <source>
        <dbReference type="EMBL" id="CDQ39845.1"/>
    </source>
</evidence>
<dbReference type="Pfam" id="PF13556">
    <property type="entry name" value="HTH_30"/>
    <property type="match status" value="1"/>
</dbReference>
<proteinExistence type="predicted"/>
<gene>
    <name evidence="3" type="primary">cdaR_1</name>
    <name evidence="3" type="ORF">BN990_02159</name>
</gene>
<dbReference type="InterPro" id="IPR025736">
    <property type="entry name" value="PucR_C-HTH_dom"/>
</dbReference>
<reference evidence="4" key="2">
    <citation type="submission" date="2014-05" db="EMBL/GenBank/DDBJ databases">
        <title>Draft genome sequence of Virgibacillus massiliensis Vm-5.</title>
        <authorList>
            <person name="Khelaifia S."/>
            <person name="Croce O."/>
            <person name="Lagier J.C."/>
            <person name="Raoult D."/>
        </authorList>
    </citation>
    <scope>NUCLEOTIDE SEQUENCE [LARGE SCALE GENOMIC DNA]</scope>
    <source>
        <strain evidence="4">Vm-5</strain>
    </source>
</reference>
<name>A0A024QCB5_9BACI</name>
<evidence type="ECO:0000259" key="2">
    <source>
        <dbReference type="Pfam" id="PF13556"/>
    </source>
</evidence>
<dbReference type="PANTHER" id="PTHR33744:SF15">
    <property type="entry name" value="CARBOHYDRATE DIACID REGULATOR"/>
    <property type="match status" value="1"/>
</dbReference>
<accession>A0A024QCB5</accession>
<dbReference type="InterPro" id="IPR009057">
    <property type="entry name" value="Homeodomain-like_sf"/>
</dbReference>
<organism evidence="3 4">
    <name type="scientific">Virgibacillus massiliensis</name>
    <dbReference type="NCBI Taxonomy" id="1462526"/>
    <lineage>
        <taxon>Bacteria</taxon>
        <taxon>Bacillati</taxon>
        <taxon>Bacillota</taxon>
        <taxon>Bacilli</taxon>
        <taxon>Bacillales</taxon>
        <taxon>Bacillaceae</taxon>
        <taxon>Virgibacillus</taxon>
    </lineage>
</organism>
<keyword evidence="4" id="KW-1185">Reference proteome</keyword>
<evidence type="ECO:0000313" key="4">
    <source>
        <dbReference type="Proteomes" id="UP000028875"/>
    </source>
</evidence>
<feature type="domain" description="Putative sugar diacid recognition" evidence="1">
    <location>
        <begin position="6"/>
        <end position="134"/>
    </location>
</feature>
<dbReference type="RefSeq" id="WP_038243966.1">
    <property type="nucleotide sequence ID" value="NZ_BNER01000002.1"/>
</dbReference>
<dbReference type="InterPro" id="IPR051448">
    <property type="entry name" value="CdaR-like_regulators"/>
</dbReference>
<dbReference type="EMBL" id="CCDP010000001">
    <property type="protein sequence ID" value="CDQ39845.1"/>
    <property type="molecule type" value="Genomic_DNA"/>
</dbReference>
<reference evidence="3 4" key="1">
    <citation type="submission" date="2014-03" db="EMBL/GenBank/DDBJ databases">
        <authorList>
            <person name="Urmite Genomes U."/>
        </authorList>
    </citation>
    <scope>NUCLEOTIDE SEQUENCE [LARGE SCALE GENOMIC DNA]</scope>
    <source>
        <strain evidence="3 4">Vm-5</strain>
    </source>
</reference>
<dbReference type="SUPFAM" id="SSF46689">
    <property type="entry name" value="Homeodomain-like"/>
    <property type="match status" value="1"/>
</dbReference>
<dbReference type="Proteomes" id="UP000028875">
    <property type="component" value="Unassembled WGS sequence"/>
</dbReference>
<dbReference type="InterPro" id="IPR008599">
    <property type="entry name" value="Diacid_rec"/>
</dbReference>
<sequence>MERFVQFAQQTVKTVSKISPFPISLSDRQGYIIGDTNSDRIGKIHKPSVEVIKLNKAILFDDNTVSTMENVLPGIALPLCFEHQTAGVLGIIGDPHQVMPYAELIKNYVETMWHETIHSHIEELESKITESFIQYILLENKRNIEKLKEYCSILHMEYLLPRCCIVIDIGNSLITTVQAAKNHAFSMEYLRREILYCIRKAYQAETAACAFLNPQKIVLLKAINDITDYHSFMADFKKNSLELMEMLNVYHLNAFTVAVGNKYESMDKLCFSYEEAENLIKLGKQTKINPAIYSFYDWNVLAQLFPFYDTNDIHSIIQLRLRNLYHQKNFLELKQNFLTYCDCNLNLSKAAKLLFIHRNTLIYRLNKIEALTQIDLGCFAQSMLLYVLLKRET</sequence>
<evidence type="ECO:0000259" key="1">
    <source>
        <dbReference type="Pfam" id="PF05651"/>
    </source>
</evidence>
<dbReference type="Gene3D" id="1.10.10.2840">
    <property type="entry name" value="PucR C-terminal helix-turn-helix domain"/>
    <property type="match status" value="1"/>
</dbReference>
<dbReference type="Pfam" id="PF05651">
    <property type="entry name" value="Diacid_rec"/>
    <property type="match status" value="1"/>
</dbReference>
<comment type="caution">
    <text evidence="3">The sequence shown here is derived from an EMBL/GenBank/DDBJ whole genome shotgun (WGS) entry which is preliminary data.</text>
</comment>
<dbReference type="OrthoDB" id="9792148at2"/>
<dbReference type="AlphaFoldDB" id="A0A024QCB5"/>
<feature type="domain" description="PucR C-terminal helix-turn-helix" evidence="2">
    <location>
        <begin position="339"/>
        <end position="390"/>
    </location>
</feature>
<dbReference type="eggNOG" id="COG3835">
    <property type="taxonomic scope" value="Bacteria"/>
</dbReference>
<protein>
    <submittedName>
        <fullName evidence="3">Sugar diacid regulator</fullName>
    </submittedName>
</protein>
<dbReference type="STRING" id="1462526.BN990_02159"/>
<dbReference type="InterPro" id="IPR042070">
    <property type="entry name" value="PucR_C-HTH_sf"/>
</dbReference>
<dbReference type="PANTHER" id="PTHR33744">
    <property type="entry name" value="CARBOHYDRATE DIACID REGULATOR"/>
    <property type="match status" value="1"/>
</dbReference>